<dbReference type="PANTHER" id="PTHR10695:SF46">
    <property type="entry name" value="BIFUNCTIONAL COENZYME A SYNTHASE-RELATED"/>
    <property type="match status" value="1"/>
</dbReference>
<dbReference type="EMBL" id="CAJGYM010000036">
    <property type="protein sequence ID" value="CAD6193550.1"/>
    <property type="molecule type" value="Genomic_DNA"/>
</dbReference>
<evidence type="ECO:0000313" key="5">
    <source>
        <dbReference type="Proteomes" id="UP000835052"/>
    </source>
</evidence>
<feature type="transmembrane region" description="Helical" evidence="3">
    <location>
        <begin position="204"/>
        <end position="225"/>
    </location>
</feature>
<name>A0A8S1HJX1_9PELO</name>
<dbReference type="Proteomes" id="UP000835052">
    <property type="component" value="Unassembled WGS sequence"/>
</dbReference>
<keyword evidence="2" id="KW-0067">ATP-binding</keyword>
<dbReference type="SUPFAM" id="SSF52540">
    <property type="entry name" value="P-loop containing nucleoside triphosphate hydrolases"/>
    <property type="match status" value="1"/>
</dbReference>
<dbReference type="GO" id="GO:0005524">
    <property type="term" value="F:ATP binding"/>
    <property type="evidence" value="ECO:0007669"/>
    <property type="project" value="UniProtKB-KW"/>
</dbReference>
<comment type="caution">
    <text evidence="4">The sequence shown here is derived from an EMBL/GenBank/DDBJ whole genome shotgun (WGS) entry which is preliminary data.</text>
</comment>
<dbReference type="HAMAP" id="MF_00376">
    <property type="entry name" value="Dephospho_CoA_kinase"/>
    <property type="match status" value="1"/>
</dbReference>
<protein>
    <recommendedName>
        <fullName evidence="6">Dephospho-CoA kinase</fullName>
    </recommendedName>
</protein>
<dbReference type="Pfam" id="PF01121">
    <property type="entry name" value="CoaE"/>
    <property type="match status" value="1"/>
</dbReference>
<dbReference type="GO" id="GO:0004140">
    <property type="term" value="F:dephospho-CoA kinase activity"/>
    <property type="evidence" value="ECO:0007669"/>
    <property type="project" value="InterPro"/>
</dbReference>
<dbReference type="Gene3D" id="3.40.50.300">
    <property type="entry name" value="P-loop containing nucleotide triphosphate hydrolases"/>
    <property type="match status" value="1"/>
</dbReference>
<dbReference type="CDD" id="cd02022">
    <property type="entry name" value="DPCK"/>
    <property type="match status" value="1"/>
</dbReference>
<evidence type="ECO:0000313" key="4">
    <source>
        <dbReference type="EMBL" id="CAD6193550.1"/>
    </source>
</evidence>
<dbReference type="NCBIfam" id="TIGR00152">
    <property type="entry name" value="dephospho-CoA kinase"/>
    <property type="match status" value="1"/>
</dbReference>
<gene>
    <name evidence="4" type="ORF">CAUJ_LOCUS9469</name>
</gene>
<dbReference type="PROSITE" id="PS51219">
    <property type="entry name" value="DPCK"/>
    <property type="match status" value="1"/>
</dbReference>
<proteinExistence type="inferred from homology"/>
<keyword evidence="1" id="KW-0547">Nucleotide-binding</keyword>
<accession>A0A8S1HJX1</accession>
<dbReference type="PANTHER" id="PTHR10695">
    <property type="entry name" value="DEPHOSPHO-COA KINASE-RELATED"/>
    <property type="match status" value="1"/>
</dbReference>
<evidence type="ECO:0008006" key="6">
    <source>
        <dbReference type="Google" id="ProtNLM"/>
    </source>
</evidence>
<keyword evidence="3" id="KW-0472">Membrane</keyword>
<organism evidence="4 5">
    <name type="scientific">Caenorhabditis auriculariae</name>
    <dbReference type="NCBI Taxonomy" id="2777116"/>
    <lineage>
        <taxon>Eukaryota</taxon>
        <taxon>Metazoa</taxon>
        <taxon>Ecdysozoa</taxon>
        <taxon>Nematoda</taxon>
        <taxon>Chromadorea</taxon>
        <taxon>Rhabditida</taxon>
        <taxon>Rhabditina</taxon>
        <taxon>Rhabditomorpha</taxon>
        <taxon>Rhabditoidea</taxon>
        <taxon>Rhabditidae</taxon>
        <taxon>Peloderinae</taxon>
        <taxon>Caenorhabditis</taxon>
    </lineage>
</organism>
<keyword evidence="5" id="KW-1185">Reference proteome</keyword>
<dbReference type="OrthoDB" id="247245at2759"/>
<dbReference type="InterPro" id="IPR001977">
    <property type="entry name" value="Depp_CoAkinase"/>
</dbReference>
<dbReference type="AlphaFoldDB" id="A0A8S1HJX1"/>
<keyword evidence="3" id="KW-0812">Transmembrane</keyword>
<evidence type="ECO:0000256" key="2">
    <source>
        <dbReference type="ARBA" id="ARBA00022840"/>
    </source>
</evidence>
<evidence type="ECO:0000256" key="1">
    <source>
        <dbReference type="ARBA" id="ARBA00022741"/>
    </source>
</evidence>
<keyword evidence="3" id="KW-1133">Transmembrane helix</keyword>
<dbReference type="InterPro" id="IPR027417">
    <property type="entry name" value="P-loop_NTPase"/>
</dbReference>
<sequence>MLVVGLSGGVATGKSTVSAVFRQNGIPVIDADLVARQVVQPGHPTYVKLRAAFGEEFFDDASGGVLRREKLGKAVFTDLEMRKKLNAITHPSIRYEMLKQLLYHLFTGTRYIVFDTPLLFEVGYDKWIRTTIVVWCEEEIELKRMMTRDGFSREDALTRIAAQMSIGEEKKRAKILIDNNGTRDELLIQVEEVIRKLNSSWSPILVRVVIAVLFGLLSSWIIGFFR</sequence>
<evidence type="ECO:0000256" key="3">
    <source>
        <dbReference type="SAM" id="Phobius"/>
    </source>
</evidence>
<dbReference type="GO" id="GO:0015937">
    <property type="term" value="P:coenzyme A biosynthetic process"/>
    <property type="evidence" value="ECO:0007669"/>
    <property type="project" value="InterPro"/>
</dbReference>
<reference evidence="4" key="1">
    <citation type="submission" date="2020-10" db="EMBL/GenBank/DDBJ databases">
        <authorList>
            <person name="Kikuchi T."/>
        </authorList>
    </citation>
    <scope>NUCLEOTIDE SEQUENCE</scope>
    <source>
        <strain evidence="4">NKZ352</strain>
    </source>
</reference>